<dbReference type="PANTHER" id="PTHR13878:SF91">
    <property type="entry name" value="FAD BINDING DOMAIN PROTEIN (AFU_ORTHOLOGUE AFUA_6G12070)-RELATED"/>
    <property type="match status" value="1"/>
</dbReference>
<dbReference type="InterPro" id="IPR016166">
    <property type="entry name" value="FAD-bd_PCMH"/>
</dbReference>
<proteinExistence type="inferred from homology"/>
<reference evidence="4 5" key="1">
    <citation type="submission" date="2016-10" db="EMBL/GenBank/DDBJ databases">
        <title>The genome sequence of Colletotrichum fioriniae PJ7.</title>
        <authorList>
            <person name="Baroncelli R."/>
        </authorList>
    </citation>
    <scope>NUCLEOTIDE SEQUENCE [LARGE SCALE GENOMIC DNA]</scope>
    <source>
        <strain evidence="4 5">IMI 309622</strain>
    </source>
</reference>
<dbReference type="PROSITE" id="PS51387">
    <property type="entry name" value="FAD_PCMH"/>
    <property type="match status" value="1"/>
</dbReference>
<dbReference type="PANTHER" id="PTHR13878">
    <property type="entry name" value="GULONOLACTONE OXIDASE"/>
    <property type="match status" value="1"/>
</dbReference>
<organism evidence="4 5">
    <name type="scientific">Colletotrichum costaricense</name>
    <dbReference type="NCBI Taxonomy" id="1209916"/>
    <lineage>
        <taxon>Eukaryota</taxon>
        <taxon>Fungi</taxon>
        <taxon>Dikarya</taxon>
        <taxon>Ascomycota</taxon>
        <taxon>Pezizomycotina</taxon>
        <taxon>Sordariomycetes</taxon>
        <taxon>Hypocreomycetidae</taxon>
        <taxon>Glomerellales</taxon>
        <taxon>Glomerellaceae</taxon>
        <taxon>Colletotrichum</taxon>
        <taxon>Colletotrichum acutatum species complex</taxon>
    </lineage>
</organism>
<dbReference type="Gene3D" id="3.30.465.10">
    <property type="match status" value="2"/>
</dbReference>
<dbReference type="InterPro" id="IPR036318">
    <property type="entry name" value="FAD-bd_PCMH-like_sf"/>
</dbReference>
<evidence type="ECO:0000313" key="4">
    <source>
        <dbReference type="EMBL" id="KAK1515972.1"/>
    </source>
</evidence>
<sequence length="568" mass="61021">MLVAYSAKVPENSCWPSPSQWDALNTSISGKLVDVQPVAVSCYPGALFNIDTCADVSSKWDNCAWQAEQPAGLCQEADDLKCPLVVPPAVSEDDCTNGNEPRYAVNATAAGDVAAAIQFAKDNNIRLVIKTTGHDFLRRSQGFGSLLVWMRYYRTGLDFQQTFQSSCSEALNWKGSALKIGGGYQWSDVYAVAAANNVIVVGGGAPSIGAIGGWLQGGGYGPATHQYGIGADQLLEAEVALADGSIVIANTCQNSDVWSAIRGGGPSTYGVVLSATFKAYPNVGAVGQKLSFDIPSTNSSAFMNAMAVLYSSLPDLIEEGFTVFGHWGISNVSLIGSAPPGYFHNAYMINRTVEEAQAVFSPVQQKLAAFGLNITQRWASYDDYWALFNNVSGGDNPGFPIGVIYSRFMDKTAMQDNPSDLLQTLDTLAGAPGDSTRLAIECMSGGKVFEDANDRYSSAHPAWRSSYCLQLVQRGWPPDADKAFISAVKDDVTSVKGGALIALAPDTGTYMNEAGWEDPNWKDNFYGSNYPRLLDIKKQRDPGSVFYCPTCVGSDEWVEDESGRLCRV</sequence>
<keyword evidence="5" id="KW-1185">Reference proteome</keyword>
<dbReference type="GeneID" id="85344863"/>
<evidence type="ECO:0000259" key="3">
    <source>
        <dbReference type="PROSITE" id="PS51387"/>
    </source>
</evidence>
<name>A0AAJ0DW90_9PEZI</name>
<keyword evidence="2" id="KW-0560">Oxidoreductase</keyword>
<dbReference type="InterPro" id="IPR012951">
    <property type="entry name" value="BBE"/>
</dbReference>
<protein>
    <recommendedName>
        <fullName evidence="3">FAD-binding PCMH-type domain-containing protein</fullName>
    </recommendedName>
</protein>
<dbReference type="Proteomes" id="UP001240678">
    <property type="component" value="Unassembled WGS sequence"/>
</dbReference>
<comment type="similarity">
    <text evidence="1">Belongs to the oxygen-dependent FAD-linked oxidoreductase family.</text>
</comment>
<gene>
    <name evidence="4" type="ORF">CCOS01_13170</name>
</gene>
<dbReference type="EMBL" id="MOOE01000016">
    <property type="protein sequence ID" value="KAK1515972.1"/>
    <property type="molecule type" value="Genomic_DNA"/>
</dbReference>
<dbReference type="RefSeq" id="XP_060308518.1">
    <property type="nucleotide sequence ID" value="XM_060461316.1"/>
</dbReference>
<dbReference type="AlphaFoldDB" id="A0AAJ0DW90"/>
<comment type="caution">
    <text evidence="4">The sequence shown here is derived from an EMBL/GenBank/DDBJ whole genome shotgun (WGS) entry which is preliminary data.</text>
</comment>
<evidence type="ECO:0000256" key="2">
    <source>
        <dbReference type="ARBA" id="ARBA00023002"/>
    </source>
</evidence>
<feature type="domain" description="FAD-binding PCMH-type" evidence="3">
    <location>
        <begin position="96"/>
        <end position="282"/>
    </location>
</feature>
<evidence type="ECO:0000256" key="1">
    <source>
        <dbReference type="ARBA" id="ARBA00005466"/>
    </source>
</evidence>
<evidence type="ECO:0000313" key="5">
    <source>
        <dbReference type="Proteomes" id="UP001240678"/>
    </source>
</evidence>
<dbReference type="InterPro" id="IPR050432">
    <property type="entry name" value="FAD-linked_Oxidoreductases_BP"/>
</dbReference>
<dbReference type="GO" id="GO:0071949">
    <property type="term" value="F:FAD binding"/>
    <property type="evidence" value="ECO:0007669"/>
    <property type="project" value="InterPro"/>
</dbReference>
<dbReference type="InterPro" id="IPR006094">
    <property type="entry name" value="Oxid_FAD_bind_N"/>
</dbReference>
<dbReference type="InterPro" id="IPR016169">
    <property type="entry name" value="FAD-bd_PCMH_sub2"/>
</dbReference>
<accession>A0AAJ0DW90</accession>
<dbReference type="GO" id="GO:0016491">
    <property type="term" value="F:oxidoreductase activity"/>
    <property type="evidence" value="ECO:0007669"/>
    <property type="project" value="UniProtKB-KW"/>
</dbReference>
<dbReference type="Pfam" id="PF08031">
    <property type="entry name" value="BBE"/>
    <property type="match status" value="1"/>
</dbReference>
<dbReference type="Pfam" id="PF01565">
    <property type="entry name" value="FAD_binding_4"/>
    <property type="match status" value="1"/>
</dbReference>
<dbReference type="SUPFAM" id="SSF56176">
    <property type="entry name" value="FAD-binding/transporter-associated domain-like"/>
    <property type="match status" value="1"/>
</dbReference>